<dbReference type="EMBL" id="CAXAMM010003258">
    <property type="protein sequence ID" value="CAK8999152.1"/>
    <property type="molecule type" value="Genomic_DNA"/>
</dbReference>
<protein>
    <submittedName>
        <fullName evidence="2">Sodium-coupled neutral amino acid transporter 2</fullName>
    </submittedName>
</protein>
<keyword evidence="4" id="KW-1185">Reference proteome</keyword>
<evidence type="ECO:0000256" key="1">
    <source>
        <dbReference type="SAM" id="Phobius"/>
    </source>
</evidence>
<feature type="transmembrane region" description="Helical" evidence="1">
    <location>
        <begin position="99"/>
        <end position="119"/>
    </location>
</feature>
<comment type="caution">
    <text evidence="2">The sequence shown here is derived from an EMBL/GenBank/DDBJ whole genome shotgun (WGS) entry which is preliminary data.</text>
</comment>
<keyword evidence="1" id="KW-0812">Transmembrane</keyword>
<keyword evidence="1" id="KW-1133">Transmembrane helix</keyword>
<gene>
    <name evidence="2" type="ORF">SCF082_LOCUS5885</name>
    <name evidence="3" type="ORF">SCF082_LOCUS5941</name>
</gene>
<keyword evidence="1" id="KW-0472">Membrane</keyword>
<organism evidence="2 4">
    <name type="scientific">Durusdinium trenchii</name>
    <dbReference type="NCBI Taxonomy" id="1381693"/>
    <lineage>
        <taxon>Eukaryota</taxon>
        <taxon>Sar</taxon>
        <taxon>Alveolata</taxon>
        <taxon>Dinophyceae</taxon>
        <taxon>Suessiales</taxon>
        <taxon>Symbiodiniaceae</taxon>
        <taxon>Durusdinium</taxon>
    </lineage>
</organism>
<dbReference type="Proteomes" id="UP001642464">
    <property type="component" value="Unassembled WGS sequence"/>
</dbReference>
<sequence>MAGLESLCFEPVGESTEAKWLYQPGQGSYRKVNSYQHVGVGKGDFIKEDGFYGGEWVPVGKGSGSFIRIQTYQHVGEGLGDYDKEEITSYSAWRLRPSCVVLFSLILLGLVALLAFMSFGSGSAWDTLKSNVGLQSYDCSAEFEQWRNAWSEGKRQWCCRTANRGCAATHSFGDRSSQDLYDCNSNVQTWREAWTPGQKLWCCSVYHRGCEAPHQGGPEEGLYNCRTGGSPSVWTLSKQHWCCQKTGIGCNLATHGPGGGSPPVSFNCHVEQVGQWSVMKRHWCCAHQKLGCAHAAPRPAPPVHVSHSEPFDCMAGFLNWQQAAGRKVYLAAGMRVGAERRV</sequence>
<name>A0ABP0I8X6_9DINO</name>
<dbReference type="EMBL" id="CAXAMM010003225">
    <property type="protein sequence ID" value="CAK8999025.1"/>
    <property type="molecule type" value="Genomic_DNA"/>
</dbReference>
<evidence type="ECO:0000313" key="3">
    <source>
        <dbReference type="EMBL" id="CAK8999152.1"/>
    </source>
</evidence>
<evidence type="ECO:0000313" key="2">
    <source>
        <dbReference type="EMBL" id="CAK8999025.1"/>
    </source>
</evidence>
<reference evidence="2 4" key="1">
    <citation type="submission" date="2024-02" db="EMBL/GenBank/DDBJ databases">
        <authorList>
            <person name="Chen Y."/>
            <person name="Shah S."/>
            <person name="Dougan E. K."/>
            <person name="Thang M."/>
            <person name="Chan C."/>
        </authorList>
    </citation>
    <scope>NUCLEOTIDE SEQUENCE [LARGE SCALE GENOMIC DNA]</scope>
</reference>
<proteinExistence type="predicted"/>
<accession>A0ABP0I8X6</accession>
<evidence type="ECO:0000313" key="4">
    <source>
        <dbReference type="Proteomes" id="UP001642464"/>
    </source>
</evidence>